<dbReference type="Pfam" id="PF13274">
    <property type="entry name" value="SocA_Panacea"/>
    <property type="match status" value="1"/>
</dbReference>
<sequence>MARVQDVAAYILEQRGPMTAMKLQKLCYYSQAWNLVWEDRPLFDSRIEAWANGPVIPELYRMHRSRLQLSASDVPGDATQLASDESSTIDAVLEFYGDMSAHELSDLTHREDPWQDARAAAGLAPMQRGTVEIPTAAMHEFYLGYAD</sequence>
<protein>
    <submittedName>
        <fullName evidence="2">DUF4065 domain-containing protein</fullName>
    </submittedName>
</protein>
<dbReference type="InterPro" id="IPR025272">
    <property type="entry name" value="SocA_Panacea"/>
</dbReference>
<accession>A0ABX9RKV7</accession>
<name>A0ABX9RKV7_9ACTN</name>
<dbReference type="EMBL" id="RAZS01000001">
    <property type="protein sequence ID" value="RKN24186.1"/>
    <property type="molecule type" value="Genomic_DNA"/>
</dbReference>
<feature type="domain" description="Antitoxin SocA-like Panacea" evidence="1">
    <location>
        <begin position="23"/>
        <end position="115"/>
    </location>
</feature>
<reference evidence="2 3" key="1">
    <citation type="submission" date="2018-09" db="EMBL/GenBank/DDBJ databases">
        <title>Micromonospora sp. nov. MS1-9, isolated from a root of Musa sp.</title>
        <authorList>
            <person name="Kuncharoen N."/>
            <person name="Kudo T."/>
            <person name="Ohkuma M."/>
            <person name="Yuki M."/>
            <person name="Tanasupawat S."/>
        </authorList>
    </citation>
    <scope>NUCLEOTIDE SEQUENCE [LARGE SCALE GENOMIC DNA]</scope>
    <source>
        <strain evidence="2 3">NGC1-4</strain>
    </source>
</reference>
<proteinExistence type="predicted"/>
<evidence type="ECO:0000313" key="3">
    <source>
        <dbReference type="Proteomes" id="UP000271548"/>
    </source>
</evidence>
<comment type="caution">
    <text evidence="2">The sequence shown here is derived from an EMBL/GenBank/DDBJ whole genome shotgun (WGS) entry which is preliminary data.</text>
</comment>
<evidence type="ECO:0000259" key="1">
    <source>
        <dbReference type="Pfam" id="PF13274"/>
    </source>
</evidence>
<evidence type="ECO:0000313" key="2">
    <source>
        <dbReference type="EMBL" id="RKN24186.1"/>
    </source>
</evidence>
<dbReference type="Proteomes" id="UP000271548">
    <property type="component" value="Unassembled WGS sequence"/>
</dbReference>
<keyword evidence="3" id="KW-1185">Reference proteome</keyword>
<gene>
    <name evidence="2" type="ORF">D7147_04160</name>
</gene>
<organism evidence="2 3">
    <name type="scientific">Micromonospora musae</name>
    <dbReference type="NCBI Taxonomy" id="1894970"/>
    <lineage>
        <taxon>Bacteria</taxon>
        <taxon>Bacillati</taxon>
        <taxon>Actinomycetota</taxon>
        <taxon>Actinomycetes</taxon>
        <taxon>Micromonosporales</taxon>
        <taxon>Micromonosporaceae</taxon>
        <taxon>Micromonospora</taxon>
    </lineage>
</organism>
<dbReference type="RefSeq" id="WP_120673862.1">
    <property type="nucleotide sequence ID" value="NZ_RAZS01000001.1"/>
</dbReference>